<dbReference type="AlphaFoldDB" id="A0A8T2NUC5"/>
<evidence type="ECO:0000313" key="2">
    <source>
        <dbReference type="EMBL" id="KAG9343955.1"/>
    </source>
</evidence>
<proteinExistence type="predicted"/>
<dbReference type="Proteomes" id="UP000824540">
    <property type="component" value="Unassembled WGS sequence"/>
</dbReference>
<dbReference type="GO" id="GO:0000801">
    <property type="term" value="C:central element"/>
    <property type="evidence" value="ECO:0007669"/>
    <property type="project" value="InterPro"/>
</dbReference>
<protein>
    <submittedName>
        <fullName evidence="2">Uncharacterized protein</fullName>
    </submittedName>
</protein>
<evidence type="ECO:0000313" key="3">
    <source>
        <dbReference type="Proteomes" id="UP000824540"/>
    </source>
</evidence>
<feature type="region of interest" description="Disordered" evidence="1">
    <location>
        <begin position="1"/>
        <end position="80"/>
    </location>
</feature>
<dbReference type="OrthoDB" id="6142414at2759"/>
<dbReference type="EMBL" id="JAFBMS010000022">
    <property type="protein sequence ID" value="KAG9343955.1"/>
    <property type="molecule type" value="Genomic_DNA"/>
</dbReference>
<reference evidence="2" key="1">
    <citation type="thesis" date="2021" institute="BYU ScholarsArchive" country="Provo, UT, USA">
        <title>Applications of and Algorithms for Genome Assembly and Genomic Analyses with an Emphasis on Marine Teleosts.</title>
        <authorList>
            <person name="Pickett B.D."/>
        </authorList>
    </citation>
    <scope>NUCLEOTIDE SEQUENCE</scope>
    <source>
        <strain evidence="2">HI-2016</strain>
    </source>
</reference>
<feature type="compositionally biased region" description="Basic and acidic residues" evidence="1">
    <location>
        <begin position="26"/>
        <end position="42"/>
    </location>
</feature>
<name>A0A8T2NUC5_9TELE</name>
<dbReference type="GO" id="GO:0007130">
    <property type="term" value="P:synaptonemal complex assembly"/>
    <property type="evidence" value="ECO:0007669"/>
    <property type="project" value="InterPro"/>
</dbReference>
<feature type="compositionally biased region" description="Basic and acidic residues" evidence="1">
    <location>
        <begin position="64"/>
        <end position="74"/>
    </location>
</feature>
<evidence type="ECO:0000256" key="1">
    <source>
        <dbReference type="SAM" id="MobiDB-lite"/>
    </source>
</evidence>
<comment type="caution">
    <text evidence="2">The sequence shown here is derived from an EMBL/GenBank/DDBJ whole genome shotgun (WGS) entry which is preliminary data.</text>
</comment>
<organism evidence="2 3">
    <name type="scientific">Albula glossodonta</name>
    <name type="common">roundjaw bonefish</name>
    <dbReference type="NCBI Taxonomy" id="121402"/>
    <lineage>
        <taxon>Eukaryota</taxon>
        <taxon>Metazoa</taxon>
        <taxon>Chordata</taxon>
        <taxon>Craniata</taxon>
        <taxon>Vertebrata</taxon>
        <taxon>Euteleostomi</taxon>
        <taxon>Actinopterygii</taxon>
        <taxon>Neopterygii</taxon>
        <taxon>Teleostei</taxon>
        <taxon>Albuliformes</taxon>
        <taxon>Albulidae</taxon>
        <taxon>Albula</taxon>
    </lineage>
</organism>
<accession>A0A8T2NUC5</accession>
<sequence>MDQFFGKLGCTSQSTPKPKESATAQAREEGPGPDHDMSDERASFTSLDESYEQHGNDDSGISMFRREADSEQRSGDSAYFSSLSSRVDQIGRRAQDLVEKINESRAADQEIMNEFQDKLTKKVSEVCQQVREQMFSSYEATGRLMESRLLELSEVLGRSSQLIAELQSASHTLAAINKGLCKTAEQ</sequence>
<dbReference type="InterPro" id="IPR034609">
    <property type="entry name" value="Syce2"/>
</dbReference>
<gene>
    <name evidence="2" type="ORF">JZ751_013344</name>
</gene>
<keyword evidence="3" id="KW-1185">Reference proteome</keyword>
<dbReference type="PANTHER" id="PTHR28398:SF1">
    <property type="entry name" value="SYNAPTONEMAL COMPLEX CENTRAL ELEMENT PROTEIN 2"/>
    <property type="match status" value="1"/>
</dbReference>
<dbReference type="PANTHER" id="PTHR28398">
    <property type="entry name" value="SYNAPTONEMAL COMPLEX CENTRAL ELEMENT PROTEIN 2"/>
    <property type="match status" value="1"/>
</dbReference>